<gene>
    <name evidence="3" type="ORF">CYY_008047</name>
</gene>
<feature type="coiled-coil region" evidence="1">
    <location>
        <begin position="423"/>
        <end position="460"/>
    </location>
</feature>
<evidence type="ECO:0000313" key="3">
    <source>
        <dbReference type="EMBL" id="KAF2070637.1"/>
    </source>
</evidence>
<dbReference type="OrthoDB" id="21598at2759"/>
<keyword evidence="4" id="KW-1185">Reference proteome</keyword>
<reference evidence="3" key="1">
    <citation type="submission" date="2020-01" db="EMBL/GenBank/DDBJ databases">
        <title>Development of genomics and gene disruption for Polysphondylium violaceum indicates a role for the polyketide synthase stlB in stalk morphogenesis.</title>
        <authorList>
            <person name="Narita B."/>
            <person name="Kawabe Y."/>
            <person name="Kin K."/>
            <person name="Saito T."/>
            <person name="Gibbs R."/>
            <person name="Kuspa A."/>
            <person name="Muzny D."/>
            <person name="Queller D."/>
            <person name="Richards S."/>
            <person name="Strassman J."/>
            <person name="Sucgang R."/>
            <person name="Worley K."/>
            <person name="Schaap P."/>
        </authorList>
    </citation>
    <scope>NUCLEOTIDE SEQUENCE</scope>
    <source>
        <strain evidence="3">QSvi11</strain>
    </source>
</reference>
<feature type="region of interest" description="Disordered" evidence="2">
    <location>
        <begin position="574"/>
        <end position="600"/>
    </location>
</feature>
<organism evidence="3 4">
    <name type="scientific">Polysphondylium violaceum</name>
    <dbReference type="NCBI Taxonomy" id="133409"/>
    <lineage>
        <taxon>Eukaryota</taxon>
        <taxon>Amoebozoa</taxon>
        <taxon>Evosea</taxon>
        <taxon>Eumycetozoa</taxon>
        <taxon>Dictyostelia</taxon>
        <taxon>Dictyosteliales</taxon>
        <taxon>Dictyosteliaceae</taxon>
        <taxon>Polysphondylium</taxon>
    </lineage>
</organism>
<feature type="region of interest" description="Disordered" evidence="2">
    <location>
        <begin position="530"/>
        <end position="551"/>
    </location>
</feature>
<feature type="compositionally biased region" description="Polar residues" evidence="2">
    <location>
        <begin position="574"/>
        <end position="584"/>
    </location>
</feature>
<dbReference type="Proteomes" id="UP000695562">
    <property type="component" value="Unassembled WGS sequence"/>
</dbReference>
<evidence type="ECO:0000256" key="2">
    <source>
        <dbReference type="SAM" id="MobiDB-lite"/>
    </source>
</evidence>
<feature type="region of interest" description="Disordered" evidence="2">
    <location>
        <begin position="463"/>
        <end position="489"/>
    </location>
</feature>
<accession>A0A8J4V1N8</accession>
<feature type="compositionally biased region" description="Low complexity" evidence="2">
    <location>
        <begin position="531"/>
        <end position="543"/>
    </location>
</feature>
<protein>
    <submittedName>
        <fullName evidence="3">Uncharacterized protein</fullName>
    </submittedName>
</protein>
<dbReference type="AlphaFoldDB" id="A0A8J4V1N8"/>
<feature type="coiled-coil region" evidence="1">
    <location>
        <begin position="39"/>
        <end position="358"/>
    </location>
</feature>
<evidence type="ECO:0000256" key="1">
    <source>
        <dbReference type="SAM" id="Coils"/>
    </source>
</evidence>
<sequence>MASIKQLEDIVFEVNKINKSLLDDLLTLKEDKKLTNAQLNAALTSQEKAESKYQKAKKDLDLHKKRTEDIEAKFGDIENELTRVNNELNETKSKLESSLESNSTLIDQIKRIESEYDILKSKLESNKEILINLSEKDQQIQELLKQVKEQQTKTTLLENEKNKYQSQTNAEQKKRLEAEEYSKGLEKRASELEDIVSNSEKIVKDLKEQMKQTIQSKSVELDQEKNQLVEELNDCKSKLTNLSVELDDYKAMFNNEQKSRETIEEEALAIKVHHQKLSEELKNEKFKMQDREKQLLELLELAKVSSKDDLEKLSSQCEVFKQENEKLKITNQHLQQREKDYETREKELVDQLEEKKNLQFKFDQFNQSISQLLVADEDFNQHSSLSSVSATSSENNLDEINSSSSNTPVLIKNIDENQLKELLDTCKFESQKLNQQLEKIESEKQKLHQEKIEFDKLKLNFNLNNNSSNNNNNNNSNSNSNSNNDNQNNELLKKNNELLLVKQSLESKIDELLKQLKSEKKNRMKLEEQLNHNNSNHQHLTSTQSPSKMSTFSSFFRSKNLSIPDFNQDLASISSDQQPQQGATTPPPSSSSNNNDFHFDNQSITDIERKEKLFGLYQALLVDCNTVLYSKQDQLTDMEKEGGLLKKFHINSIRSSIQKLEPLQEKIKKNLKLIDSKTSGVSRDEDLSEKELLKLYQAELDNEK</sequence>
<proteinExistence type="predicted"/>
<dbReference type="EMBL" id="AJWJ01000465">
    <property type="protein sequence ID" value="KAF2070637.1"/>
    <property type="molecule type" value="Genomic_DNA"/>
</dbReference>
<evidence type="ECO:0000313" key="4">
    <source>
        <dbReference type="Proteomes" id="UP000695562"/>
    </source>
</evidence>
<feature type="compositionally biased region" description="Polar residues" evidence="2">
    <location>
        <begin position="394"/>
        <end position="407"/>
    </location>
</feature>
<feature type="region of interest" description="Disordered" evidence="2">
    <location>
        <begin position="386"/>
        <end position="407"/>
    </location>
</feature>
<comment type="caution">
    <text evidence="3">The sequence shown here is derived from an EMBL/GenBank/DDBJ whole genome shotgun (WGS) entry which is preliminary data.</text>
</comment>
<name>A0A8J4V1N8_9MYCE</name>
<keyword evidence="1" id="KW-0175">Coiled coil</keyword>